<dbReference type="PROSITE" id="PS51781">
    <property type="entry name" value="SH3B"/>
    <property type="match status" value="2"/>
</dbReference>
<dbReference type="EMBL" id="CP019640">
    <property type="protein sequence ID" value="AQQ54248.1"/>
    <property type="molecule type" value="Genomic_DNA"/>
</dbReference>
<dbReference type="Gene3D" id="2.30.30.40">
    <property type="entry name" value="SH3 Domains"/>
    <property type="match status" value="2"/>
</dbReference>
<evidence type="ECO:0000256" key="1">
    <source>
        <dbReference type="ARBA" id="ARBA00022801"/>
    </source>
</evidence>
<feature type="domain" description="SH3b" evidence="5">
    <location>
        <begin position="286"/>
        <end position="348"/>
    </location>
</feature>
<accession>A0A1Q2L1B3</accession>
<feature type="domain" description="SH3b" evidence="5">
    <location>
        <begin position="214"/>
        <end position="276"/>
    </location>
</feature>
<evidence type="ECO:0000256" key="2">
    <source>
        <dbReference type="ARBA" id="ARBA00023316"/>
    </source>
</evidence>
<dbReference type="OrthoDB" id="9806267at2"/>
<name>A0A1Q2L1B3_9BACL</name>
<dbReference type="SUPFAM" id="SSF53187">
    <property type="entry name" value="Zn-dependent exopeptidases"/>
    <property type="match status" value="1"/>
</dbReference>
<feature type="chain" id="PRO_5012298053" evidence="3">
    <location>
        <begin position="30"/>
        <end position="534"/>
    </location>
</feature>
<dbReference type="InterPro" id="IPR002508">
    <property type="entry name" value="MurNAc-LAA_cat"/>
</dbReference>
<evidence type="ECO:0000313" key="7">
    <source>
        <dbReference type="Proteomes" id="UP000188184"/>
    </source>
</evidence>
<evidence type="ECO:0000259" key="5">
    <source>
        <dbReference type="PROSITE" id="PS51781"/>
    </source>
</evidence>
<dbReference type="PROSITE" id="PS51272">
    <property type="entry name" value="SLH"/>
    <property type="match status" value="2"/>
</dbReference>
<keyword evidence="3" id="KW-0732">Signal</keyword>
<protein>
    <submittedName>
        <fullName evidence="6">N-acetylmuramoyl-L-alanine amidase</fullName>
    </submittedName>
</protein>
<reference evidence="6 7" key="1">
    <citation type="submission" date="2017-02" db="EMBL/GenBank/DDBJ databases">
        <title>The complete genomic sequence of a novel cold adapted crude oil-degrading bacterium Planococcus qaidamina Y42.</title>
        <authorList>
            <person name="Yang R."/>
        </authorList>
    </citation>
    <scope>NUCLEOTIDE SEQUENCE [LARGE SCALE GENOMIC DNA]</scope>
    <source>
        <strain evidence="6 7">Y42</strain>
    </source>
</reference>
<dbReference type="SMART" id="SM00287">
    <property type="entry name" value="SH3b"/>
    <property type="match status" value="2"/>
</dbReference>
<dbReference type="CDD" id="cd02696">
    <property type="entry name" value="MurNAc-LAA"/>
    <property type="match status" value="1"/>
</dbReference>
<feature type="signal peptide" evidence="3">
    <location>
        <begin position="1"/>
        <end position="29"/>
    </location>
</feature>
<proteinExistence type="predicted"/>
<keyword evidence="7" id="KW-1185">Reference proteome</keyword>
<dbReference type="Gene3D" id="3.40.630.40">
    <property type="entry name" value="Zn-dependent exopeptidases"/>
    <property type="match status" value="1"/>
</dbReference>
<dbReference type="GO" id="GO:0008745">
    <property type="term" value="F:N-acetylmuramoyl-L-alanine amidase activity"/>
    <property type="evidence" value="ECO:0007669"/>
    <property type="project" value="InterPro"/>
</dbReference>
<dbReference type="InterPro" id="IPR003646">
    <property type="entry name" value="SH3-like_bac-type"/>
</dbReference>
<evidence type="ECO:0000256" key="3">
    <source>
        <dbReference type="SAM" id="SignalP"/>
    </source>
</evidence>
<feature type="domain" description="SLH" evidence="4">
    <location>
        <begin position="26"/>
        <end position="85"/>
    </location>
</feature>
<keyword evidence="2" id="KW-0961">Cell wall biogenesis/degradation</keyword>
<dbReference type="PANTHER" id="PTHR30404:SF0">
    <property type="entry name" value="N-ACETYLMURAMOYL-L-ALANINE AMIDASE AMIC"/>
    <property type="match status" value="1"/>
</dbReference>
<dbReference type="InterPro" id="IPR050695">
    <property type="entry name" value="N-acetylmuramoyl_amidase_3"/>
</dbReference>
<keyword evidence="1" id="KW-0378">Hydrolase</keyword>
<dbReference type="Pfam" id="PF08239">
    <property type="entry name" value="SH3_3"/>
    <property type="match status" value="2"/>
</dbReference>
<dbReference type="RefSeq" id="WP_077590141.1">
    <property type="nucleotide sequence ID" value="NZ_CP019640.1"/>
</dbReference>
<dbReference type="Proteomes" id="UP000188184">
    <property type="component" value="Chromosome"/>
</dbReference>
<sequence length="534" mass="57324">MKNASTRLLALLILSVFVILNFGTSQVSASNPFTDVSSSDEEIIYLWNKGLINGTSSTTFSPNSSVTREQAAILIGRILGYASTPRETDFSDVPSSRYSSGYIQTAVENGIITGYPDGTYKPKATMTRGEMAFLLSRAFNLKNTGPVFFRDVNVSTDPKSLYLAVNKIATKGISNGTGNANYSPSLKLTRRDFAVFAARGLESSFRVTFQNATIDELAATVDSLNIRTGPSSTYSTVGKINKGTVVSVYGYHGDWAYGKTGSLLGYIHSAYLNEPAPPAPAKPAYIAELVSTTDNLNIRSGPGTSHGAIGQMDAGDKIQVLSYDGSWAYGQIGTLKGYVHSAYLVNPAAQKRYIAIDPGHGGSDPGAVANGLVEKEINLDVSKRVQKLLLAKGISVYMTRTTDVYPTLSQRVTNSVNSGANAFVSIHANAYTPATSGSETFYSAALDQVATDSKQLATFIQNRLYVAMNNNNRGVKEASYQVLRTNPMPAALTELGFMTNTSDATKLASSTYRDRAASAIAEGIEDYYNWKAKN</sequence>
<evidence type="ECO:0000313" key="6">
    <source>
        <dbReference type="EMBL" id="AQQ54248.1"/>
    </source>
</evidence>
<organism evidence="6 7">
    <name type="scientific">Planococcus lenghuensis</name>
    <dbReference type="NCBI Taxonomy" id="2213202"/>
    <lineage>
        <taxon>Bacteria</taxon>
        <taxon>Bacillati</taxon>
        <taxon>Bacillota</taxon>
        <taxon>Bacilli</taxon>
        <taxon>Bacillales</taxon>
        <taxon>Caryophanaceae</taxon>
        <taxon>Planococcus</taxon>
    </lineage>
</organism>
<feature type="domain" description="SLH" evidence="4">
    <location>
        <begin position="86"/>
        <end position="149"/>
    </location>
</feature>
<dbReference type="PANTHER" id="PTHR30404">
    <property type="entry name" value="N-ACETYLMURAMOYL-L-ALANINE AMIDASE"/>
    <property type="match status" value="1"/>
</dbReference>
<dbReference type="SMART" id="SM00646">
    <property type="entry name" value="Ami_3"/>
    <property type="match status" value="1"/>
</dbReference>
<dbReference type="GO" id="GO:0009253">
    <property type="term" value="P:peptidoglycan catabolic process"/>
    <property type="evidence" value="ECO:0007669"/>
    <property type="project" value="InterPro"/>
</dbReference>
<dbReference type="Pfam" id="PF01520">
    <property type="entry name" value="Amidase_3"/>
    <property type="match status" value="1"/>
</dbReference>
<dbReference type="Pfam" id="PF00395">
    <property type="entry name" value="SLH"/>
    <property type="match status" value="3"/>
</dbReference>
<evidence type="ECO:0000259" key="4">
    <source>
        <dbReference type="PROSITE" id="PS51272"/>
    </source>
</evidence>
<gene>
    <name evidence="6" type="ORF">B0X71_14845</name>
</gene>
<dbReference type="AlphaFoldDB" id="A0A1Q2L1B3"/>
<dbReference type="GO" id="GO:0071555">
    <property type="term" value="P:cell wall organization"/>
    <property type="evidence" value="ECO:0007669"/>
    <property type="project" value="UniProtKB-KW"/>
</dbReference>
<dbReference type="KEGG" id="pmar:B0X71_14845"/>
<dbReference type="InterPro" id="IPR001119">
    <property type="entry name" value="SLH_dom"/>
</dbReference>
<dbReference type="GO" id="GO:0030288">
    <property type="term" value="C:outer membrane-bounded periplasmic space"/>
    <property type="evidence" value="ECO:0007669"/>
    <property type="project" value="TreeGrafter"/>
</dbReference>